<gene>
    <name evidence="27 30" type="primary">nqrF</name>
    <name evidence="30" type="ORF">DB44_FC00030</name>
</gene>
<keyword evidence="18 27" id="KW-0520">NAD</keyword>
<keyword evidence="20 27" id="KW-0406">Ion transport</keyword>
<keyword evidence="8 27" id="KW-0813">Transport</keyword>
<keyword evidence="10" id="KW-0997">Cell inner membrane</keyword>
<feature type="domain" description="2Fe-2S ferredoxin-type" evidence="28">
    <location>
        <begin position="73"/>
        <end position="165"/>
    </location>
</feature>
<dbReference type="GO" id="GO:0005886">
    <property type="term" value="C:plasma membrane"/>
    <property type="evidence" value="ECO:0007669"/>
    <property type="project" value="UniProtKB-SubCell"/>
</dbReference>
<evidence type="ECO:0000256" key="5">
    <source>
        <dbReference type="ARBA" id="ARBA00011309"/>
    </source>
</evidence>
<comment type="similarity">
    <text evidence="4 27">Belongs to the NqrF family.</text>
</comment>
<evidence type="ECO:0000256" key="15">
    <source>
        <dbReference type="ARBA" id="ARBA00022967"/>
    </source>
</evidence>
<evidence type="ECO:0000256" key="10">
    <source>
        <dbReference type="ARBA" id="ARBA00022519"/>
    </source>
</evidence>
<protein>
    <recommendedName>
        <fullName evidence="7 27">Na(+)-translocating NADH-quinone reductase subunit F</fullName>
        <shortName evidence="27">Na(+)-NQR subunit F</shortName>
        <shortName evidence="27">Na(+)-translocating NQR subunit F</shortName>
        <ecNumber evidence="6 27">7.2.1.1</ecNumber>
    </recommendedName>
    <alternativeName>
        <fullName evidence="25 27">NQR complex subunit F</fullName>
    </alternativeName>
    <alternativeName>
        <fullName evidence="24 27">NQR-1 subunit F</fullName>
    </alternativeName>
</protein>
<evidence type="ECO:0000256" key="22">
    <source>
        <dbReference type="ARBA" id="ARBA00023136"/>
    </source>
</evidence>
<dbReference type="GO" id="GO:0009055">
    <property type="term" value="F:electron transfer activity"/>
    <property type="evidence" value="ECO:0007669"/>
    <property type="project" value="UniProtKB-UniRule"/>
</dbReference>
<keyword evidence="9 27" id="KW-1003">Cell membrane</keyword>
<dbReference type="AlphaFoldDB" id="A0A0C1JUL7"/>
<dbReference type="SUPFAM" id="SSF54292">
    <property type="entry name" value="2Fe-2S ferredoxin-like"/>
    <property type="match status" value="1"/>
</dbReference>
<feature type="binding site" evidence="27">
    <location>
        <position position="114"/>
    </location>
    <ligand>
        <name>[2Fe-2S] cluster</name>
        <dbReference type="ChEBI" id="CHEBI:190135"/>
    </ligand>
</feature>
<evidence type="ECO:0000256" key="6">
    <source>
        <dbReference type="ARBA" id="ARBA00013099"/>
    </source>
</evidence>
<evidence type="ECO:0000256" key="26">
    <source>
        <dbReference type="ARBA" id="ARBA00048891"/>
    </source>
</evidence>
<keyword evidence="19 27" id="KW-0915">Sodium</keyword>
<feature type="binding site" evidence="27">
    <location>
        <position position="108"/>
    </location>
    <ligand>
        <name>[2Fe-2S] cluster</name>
        <dbReference type="ChEBI" id="CHEBI:190135"/>
    </ligand>
</feature>
<dbReference type="EMBL" id="JSAN01000125">
    <property type="protein sequence ID" value="KIC70982.1"/>
    <property type="molecule type" value="Genomic_DNA"/>
</dbReference>
<dbReference type="CDD" id="cd00207">
    <property type="entry name" value="fer2"/>
    <property type="match status" value="1"/>
</dbReference>
<dbReference type="EC" id="7.2.1.1" evidence="6 27"/>
<dbReference type="GO" id="GO:0006814">
    <property type="term" value="P:sodium ion transport"/>
    <property type="evidence" value="ECO:0007669"/>
    <property type="project" value="UniProtKB-UniRule"/>
</dbReference>
<dbReference type="PANTHER" id="PTHR43644">
    <property type="entry name" value="NA(+)-TRANSLOCATING NADH-QUINONE REDUCTASE SUBUNIT"/>
    <property type="match status" value="1"/>
</dbReference>
<dbReference type="GO" id="GO:0051537">
    <property type="term" value="F:2 iron, 2 sulfur cluster binding"/>
    <property type="evidence" value="ECO:0007669"/>
    <property type="project" value="UniProtKB-KW"/>
</dbReference>
<comment type="subunit">
    <text evidence="5 27">Composed of six subunits; NqrA, NqrB, NqrC, NqrD, NqrE and NqrF.</text>
</comment>
<keyword evidence="17 27" id="KW-0411">Iron-sulfur</keyword>
<evidence type="ECO:0000256" key="27">
    <source>
        <dbReference type="HAMAP-Rule" id="MF_00430"/>
    </source>
</evidence>
<keyword evidence="27" id="KW-1133">Transmembrane helix</keyword>
<evidence type="ECO:0000256" key="18">
    <source>
        <dbReference type="ARBA" id="ARBA00023027"/>
    </source>
</evidence>
<dbReference type="PATRIC" id="fig|362787.3.peg.1820"/>
<keyword evidence="16 27" id="KW-0408">Iron</keyword>
<keyword evidence="30" id="KW-0560">Oxidoreductase</keyword>
<evidence type="ECO:0000256" key="24">
    <source>
        <dbReference type="ARBA" id="ARBA00030032"/>
    </source>
</evidence>
<comment type="function">
    <text evidence="2 27">NQR complex catalyzes the reduction of ubiquinone-1 to ubiquinol by two successive reactions, coupled with the transport of Na(+) ions from the cytoplasm to the periplasm. The first step is catalyzed by NqrF, which accepts electrons from NADH and reduces ubiquinone-1 to ubisemiquinone by a one-electron transfer pathway.</text>
</comment>
<evidence type="ECO:0000256" key="19">
    <source>
        <dbReference type="ARBA" id="ARBA00023053"/>
    </source>
</evidence>
<evidence type="ECO:0000256" key="7">
    <source>
        <dbReference type="ARBA" id="ARBA00019729"/>
    </source>
</evidence>
<reference evidence="30 31" key="1">
    <citation type="journal article" date="2014" name="Mol. Biol. Evol.">
        <title>Massive expansion of Ubiquitination-related gene families within the Chlamydiae.</title>
        <authorList>
            <person name="Domman D."/>
            <person name="Collingro A."/>
            <person name="Lagkouvardos I."/>
            <person name="Gehre L."/>
            <person name="Weinmaier T."/>
            <person name="Rattei T."/>
            <person name="Subtil A."/>
            <person name="Horn M."/>
        </authorList>
    </citation>
    <scope>NUCLEOTIDE SEQUENCE [LARGE SCALE GENOMIC DNA]</scope>
    <source>
        <strain evidence="30 31">EI2</strain>
    </source>
</reference>
<dbReference type="Proteomes" id="UP000031465">
    <property type="component" value="Unassembled WGS sequence"/>
</dbReference>
<dbReference type="PROSITE" id="PS51085">
    <property type="entry name" value="2FE2S_FER_2"/>
    <property type="match status" value="1"/>
</dbReference>
<dbReference type="InterPro" id="IPR036010">
    <property type="entry name" value="2Fe-2S_ferredoxin-like_sf"/>
</dbReference>
<evidence type="ECO:0000256" key="21">
    <source>
        <dbReference type="ARBA" id="ARBA00023075"/>
    </source>
</evidence>
<accession>A0A0C1JUL7</accession>
<comment type="catalytic activity">
    <reaction evidence="26 27">
        <text>a ubiquinone + n Na(+)(in) + NADH + H(+) = a ubiquinol + n Na(+)(out) + NAD(+)</text>
        <dbReference type="Rhea" id="RHEA:47748"/>
        <dbReference type="Rhea" id="RHEA-COMP:9565"/>
        <dbReference type="Rhea" id="RHEA-COMP:9566"/>
        <dbReference type="ChEBI" id="CHEBI:15378"/>
        <dbReference type="ChEBI" id="CHEBI:16389"/>
        <dbReference type="ChEBI" id="CHEBI:17976"/>
        <dbReference type="ChEBI" id="CHEBI:29101"/>
        <dbReference type="ChEBI" id="CHEBI:57540"/>
        <dbReference type="ChEBI" id="CHEBI:57945"/>
        <dbReference type="EC" id="7.2.1.1"/>
    </reaction>
</comment>
<keyword evidence="27" id="KW-0812">Transmembrane</keyword>
<evidence type="ECO:0000256" key="25">
    <source>
        <dbReference type="ARBA" id="ARBA00030787"/>
    </source>
</evidence>
<dbReference type="NCBIfam" id="TIGR01941">
    <property type="entry name" value="nqrF"/>
    <property type="match status" value="1"/>
</dbReference>
<keyword evidence="21 27" id="KW-0830">Ubiquinone</keyword>
<dbReference type="InterPro" id="IPR017927">
    <property type="entry name" value="FAD-bd_FR_type"/>
</dbReference>
<dbReference type="InterPro" id="IPR001041">
    <property type="entry name" value="2Fe-2S_ferredoxin-type"/>
</dbReference>
<dbReference type="SUPFAM" id="SSF63380">
    <property type="entry name" value="Riboflavin synthase domain-like"/>
    <property type="match status" value="1"/>
</dbReference>
<name>A0A0C1JUL7_9BACT</name>
<evidence type="ECO:0000256" key="16">
    <source>
        <dbReference type="ARBA" id="ARBA00023004"/>
    </source>
</evidence>
<proteinExistence type="inferred from homology"/>
<sequence length="465" mass="52456">MINYFFFLDTVFAFRCLFQLTIPEKILPIVVADSGGFDPVLSLYAIAAFVLIGVGLTALILFTKAKFVNSETCTIKINQDDALTIHTPGGGTLLHALTSHGIPIPCPCGGKATCKQCRVQILEGASVPLQTDMDTFSKKQLNDGWRLSCQSKLKRDLQVQVDEHALGVKEWVATVLSNDNVATFIKELIVEIPEGEEVPYQSGGYLQFHVPSFKTNTENWKTTMNPKYYADWEKFGLFGKEIDFSHLPQKPNEVIRAYSMASYPAEGRKLIFNIRIATPPFVNGKMQNDVPWGICSSYAFGLKPGDKIRLSGPYGESFMIHDERELVFLIGGAGSSFGRSHILHLFNTVKTSRKLTMWYGARSLKENIYQNEYEKLEKEYANFTYRLVLSEPLPEDLEKGWPAKDPIKTNFLFKAFEEGQLKKMDYPEESLFYVCGPPMHNKSVLKLLDEYGVPRENIILDDFGS</sequence>
<dbReference type="InterPro" id="IPR001433">
    <property type="entry name" value="OxRdtase_FAD/NAD-bd"/>
</dbReference>
<evidence type="ECO:0000259" key="29">
    <source>
        <dbReference type="PROSITE" id="PS51384"/>
    </source>
</evidence>
<feature type="binding site" evidence="27">
    <location>
        <position position="149"/>
    </location>
    <ligand>
        <name>[2Fe-2S] cluster</name>
        <dbReference type="ChEBI" id="CHEBI:190135"/>
    </ligand>
</feature>
<dbReference type="PANTHER" id="PTHR43644:SF1">
    <property type="entry name" value="NAD(P)H-FLAVIN REDUCTASE"/>
    <property type="match status" value="1"/>
</dbReference>
<comment type="caution">
    <text evidence="30">The sequence shown here is derived from an EMBL/GenBank/DDBJ whole genome shotgun (WGS) entry which is preliminary data.</text>
</comment>
<keyword evidence="11 27" id="KW-0285">Flavoprotein</keyword>
<keyword evidence="13 27" id="KW-0479">Metal-binding</keyword>
<dbReference type="InterPro" id="IPR039261">
    <property type="entry name" value="FNR_nucleotide-bd"/>
</dbReference>
<dbReference type="GO" id="GO:0046872">
    <property type="term" value="F:metal ion binding"/>
    <property type="evidence" value="ECO:0007669"/>
    <property type="project" value="UniProtKB-KW"/>
</dbReference>
<evidence type="ECO:0000256" key="13">
    <source>
        <dbReference type="ARBA" id="ARBA00022723"/>
    </source>
</evidence>
<keyword evidence="12 27" id="KW-0001">2Fe-2S</keyword>
<evidence type="ECO:0000256" key="3">
    <source>
        <dbReference type="ARBA" id="ARBA00004533"/>
    </source>
</evidence>
<evidence type="ECO:0000259" key="28">
    <source>
        <dbReference type="PROSITE" id="PS51085"/>
    </source>
</evidence>
<keyword evidence="23 27" id="KW-0739">Sodium transport</keyword>
<dbReference type="Gene3D" id="3.40.50.80">
    <property type="entry name" value="Nucleotide-binding domain of ferredoxin-NADP reductase (FNR) module"/>
    <property type="match status" value="1"/>
</dbReference>
<keyword evidence="22 27" id="KW-0472">Membrane</keyword>
<dbReference type="InterPro" id="IPR012675">
    <property type="entry name" value="Beta-grasp_dom_sf"/>
</dbReference>
<comment type="subcellular location">
    <subcellularLocation>
        <location evidence="3">Cell inner membrane</location>
    </subcellularLocation>
    <subcellularLocation>
        <location evidence="27">Cell membrane</location>
        <topology evidence="27">Single-pass membrane protein</topology>
    </subcellularLocation>
</comment>
<feature type="binding site" evidence="27">
    <location>
        <position position="117"/>
    </location>
    <ligand>
        <name>[2Fe-2S] cluster</name>
        <dbReference type="ChEBI" id="CHEBI:190135"/>
    </ligand>
</feature>
<evidence type="ECO:0000256" key="8">
    <source>
        <dbReference type="ARBA" id="ARBA00022448"/>
    </source>
</evidence>
<feature type="domain" description="FAD-binding FR-type" evidence="29">
    <location>
        <begin position="168"/>
        <end position="320"/>
    </location>
</feature>
<evidence type="ECO:0000256" key="23">
    <source>
        <dbReference type="ARBA" id="ARBA00023201"/>
    </source>
</evidence>
<dbReference type="RefSeq" id="WP_202811674.1">
    <property type="nucleotide sequence ID" value="NZ_JSAN01000125.1"/>
</dbReference>
<keyword evidence="14 27" id="KW-0274">FAD</keyword>
<evidence type="ECO:0000256" key="11">
    <source>
        <dbReference type="ARBA" id="ARBA00022630"/>
    </source>
</evidence>
<dbReference type="Gene3D" id="3.10.20.30">
    <property type="match status" value="1"/>
</dbReference>
<dbReference type="HAMAP" id="MF_00430">
    <property type="entry name" value="NqrF"/>
    <property type="match status" value="1"/>
</dbReference>
<evidence type="ECO:0000313" key="31">
    <source>
        <dbReference type="Proteomes" id="UP000031465"/>
    </source>
</evidence>
<evidence type="ECO:0000256" key="4">
    <source>
        <dbReference type="ARBA" id="ARBA00005570"/>
    </source>
</evidence>
<evidence type="ECO:0000256" key="1">
    <source>
        <dbReference type="ARBA" id="ARBA00001974"/>
    </source>
</evidence>
<evidence type="ECO:0000256" key="9">
    <source>
        <dbReference type="ARBA" id="ARBA00022475"/>
    </source>
</evidence>
<dbReference type="Pfam" id="PF00111">
    <property type="entry name" value="Fer2"/>
    <property type="match status" value="1"/>
</dbReference>
<dbReference type="Pfam" id="PF00175">
    <property type="entry name" value="NAD_binding_1"/>
    <property type="match status" value="1"/>
</dbReference>
<evidence type="ECO:0000256" key="20">
    <source>
        <dbReference type="ARBA" id="ARBA00023065"/>
    </source>
</evidence>
<dbReference type="GO" id="GO:0016655">
    <property type="term" value="F:oxidoreductase activity, acting on NAD(P)H, quinone or similar compound as acceptor"/>
    <property type="evidence" value="ECO:0007669"/>
    <property type="project" value="InterPro"/>
</dbReference>
<dbReference type="InterPro" id="IPR017938">
    <property type="entry name" value="Riboflavin_synthase-like_b-brl"/>
</dbReference>
<comment type="cofactor">
    <cofactor evidence="1 27">
        <name>FAD</name>
        <dbReference type="ChEBI" id="CHEBI:57692"/>
    </cofactor>
</comment>
<evidence type="ECO:0000256" key="14">
    <source>
        <dbReference type="ARBA" id="ARBA00022827"/>
    </source>
</evidence>
<evidence type="ECO:0000256" key="17">
    <source>
        <dbReference type="ARBA" id="ARBA00023014"/>
    </source>
</evidence>
<dbReference type="CDD" id="cd06188">
    <property type="entry name" value="NADH_quinone_reductase"/>
    <property type="match status" value="1"/>
</dbReference>
<dbReference type="Gene3D" id="2.40.30.10">
    <property type="entry name" value="Translation factors"/>
    <property type="match status" value="1"/>
</dbReference>
<dbReference type="SUPFAM" id="SSF52343">
    <property type="entry name" value="Ferredoxin reductase-like, C-terminal NADP-linked domain"/>
    <property type="match status" value="1"/>
</dbReference>
<feature type="transmembrane region" description="Helical" evidence="27">
    <location>
        <begin position="41"/>
        <end position="62"/>
    </location>
</feature>
<dbReference type="PROSITE" id="PS51384">
    <property type="entry name" value="FAD_FR"/>
    <property type="match status" value="1"/>
</dbReference>
<evidence type="ECO:0000256" key="2">
    <source>
        <dbReference type="ARBA" id="ARBA00002972"/>
    </source>
</evidence>
<evidence type="ECO:0000256" key="12">
    <source>
        <dbReference type="ARBA" id="ARBA00022714"/>
    </source>
</evidence>
<keyword evidence="15 27" id="KW-1278">Translocase</keyword>
<evidence type="ECO:0000313" key="30">
    <source>
        <dbReference type="EMBL" id="KIC70982.1"/>
    </source>
</evidence>
<comment type="cofactor">
    <cofactor evidence="27">
        <name>[2Fe-2S] cluster</name>
        <dbReference type="ChEBI" id="CHEBI:190135"/>
    </cofactor>
    <text evidence="27">Binds 1 [2Fe-2S] cluster.</text>
</comment>
<dbReference type="InterPro" id="IPR010205">
    <property type="entry name" value="NqrF"/>
</dbReference>
<organism evidence="30 31">
    <name type="scientific">Candidatus Protochlamydia amoebophila</name>
    <dbReference type="NCBI Taxonomy" id="362787"/>
    <lineage>
        <taxon>Bacteria</taxon>
        <taxon>Pseudomonadati</taxon>
        <taxon>Chlamydiota</taxon>
        <taxon>Chlamydiia</taxon>
        <taxon>Parachlamydiales</taxon>
        <taxon>Parachlamydiaceae</taxon>
        <taxon>Candidatus Protochlamydia</taxon>
    </lineage>
</organism>